<evidence type="ECO:0000313" key="1">
    <source>
        <dbReference type="Proteomes" id="UP000887575"/>
    </source>
</evidence>
<proteinExistence type="predicted"/>
<dbReference type="AlphaFoldDB" id="A0AAF3EG09"/>
<evidence type="ECO:0000313" key="2">
    <source>
        <dbReference type="WBParaSite" id="MBELARI_LOCUS12915"/>
    </source>
</evidence>
<sequence length="221" mass="25206">MAVRLGVFLPEWACSLGDDMDSDQLFQGVFGFYQLIFGKNILENDMREKVVRSLVKHLIIKGADRLEDIHSIEDPREHDFEASPMVRLFVHRVAFRVKPMNKLITVTLTNFLTDNFFLPSVENLDALTYRLGAAAQLTYLTDASLMETSKKKAKPAQNQQTEGVRQLLSLLRDRLSELIQRDGKTIEMDNGSQAQSQINNEGLLSQVKRLIEFEEPTAFDE</sequence>
<keyword evidence="1" id="KW-1185">Reference proteome</keyword>
<protein>
    <submittedName>
        <fullName evidence="2">Uncharacterized protein</fullName>
    </submittedName>
</protein>
<dbReference type="Proteomes" id="UP000887575">
    <property type="component" value="Unassembled WGS sequence"/>
</dbReference>
<name>A0AAF3EG09_9BILA</name>
<organism evidence="1 2">
    <name type="scientific">Mesorhabditis belari</name>
    <dbReference type="NCBI Taxonomy" id="2138241"/>
    <lineage>
        <taxon>Eukaryota</taxon>
        <taxon>Metazoa</taxon>
        <taxon>Ecdysozoa</taxon>
        <taxon>Nematoda</taxon>
        <taxon>Chromadorea</taxon>
        <taxon>Rhabditida</taxon>
        <taxon>Rhabditina</taxon>
        <taxon>Rhabditomorpha</taxon>
        <taxon>Rhabditoidea</taxon>
        <taxon>Rhabditidae</taxon>
        <taxon>Mesorhabditinae</taxon>
        <taxon>Mesorhabditis</taxon>
    </lineage>
</organism>
<reference evidence="2" key="1">
    <citation type="submission" date="2024-02" db="UniProtKB">
        <authorList>
            <consortium name="WormBaseParasite"/>
        </authorList>
    </citation>
    <scope>IDENTIFICATION</scope>
</reference>
<accession>A0AAF3EG09</accession>
<dbReference type="WBParaSite" id="MBELARI_LOCUS12915">
    <property type="protein sequence ID" value="MBELARI_LOCUS12915"/>
    <property type="gene ID" value="MBELARI_LOCUS12915"/>
</dbReference>